<gene>
    <name evidence="3" type="primary">rcp1_2</name>
    <name evidence="3" type="ORF">Mal33_28520</name>
</gene>
<dbReference type="PANTHER" id="PTHR44520">
    <property type="entry name" value="RESPONSE REGULATOR RCP1-RELATED"/>
    <property type="match status" value="1"/>
</dbReference>
<keyword evidence="1" id="KW-0597">Phosphoprotein</keyword>
<dbReference type="PANTHER" id="PTHR44520:SF2">
    <property type="entry name" value="RESPONSE REGULATOR RCP1"/>
    <property type="match status" value="1"/>
</dbReference>
<dbReference type="GO" id="GO:0000160">
    <property type="term" value="P:phosphorelay signal transduction system"/>
    <property type="evidence" value="ECO:0007669"/>
    <property type="project" value="InterPro"/>
</dbReference>
<sequence>MFSQTVCRPMEILLVEDGLLDARVTILALGRCSIHHRVTLVRSISEALAFVRQEGVFRRAPQPDLVLLDLLLPDGKGIDLLRDLRQMPNLSEVPVVVLTASGDPENRTICSTLKVDDYIEKPVDEDKFLRVVREHKRLLVFGARALRSVFPEHALATSP</sequence>
<feature type="domain" description="Response regulatory" evidence="2">
    <location>
        <begin position="11"/>
        <end position="136"/>
    </location>
</feature>
<dbReference type="Pfam" id="PF00072">
    <property type="entry name" value="Response_reg"/>
    <property type="match status" value="1"/>
</dbReference>
<evidence type="ECO:0000313" key="3">
    <source>
        <dbReference type="EMBL" id="QDV56851.1"/>
    </source>
</evidence>
<evidence type="ECO:0000259" key="2">
    <source>
        <dbReference type="PROSITE" id="PS50110"/>
    </source>
</evidence>
<protein>
    <submittedName>
        <fullName evidence="3">Response regulator rcp1</fullName>
    </submittedName>
</protein>
<evidence type="ECO:0000313" key="4">
    <source>
        <dbReference type="Proteomes" id="UP000316770"/>
    </source>
</evidence>
<dbReference type="AlphaFoldDB" id="A0A518IUT1"/>
<dbReference type="Proteomes" id="UP000316770">
    <property type="component" value="Chromosome"/>
</dbReference>
<name>A0A518IUT1_9BACT</name>
<feature type="modified residue" description="4-aspartylphosphate" evidence="1">
    <location>
        <position position="69"/>
    </location>
</feature>
<dbReference type="PROSITE" id="PS50110">
    <property type="entry name" value="RESPONSE_REGULATORY"/>
    <property type="match status" value="1"/>
</dbReference>
<reference evidence="3 4" key="1">
    <citation type="submission" date="2019-02" db="EMBL/GenBank/DDBJ databases">
        <title>Deep-cultivation of Planctomycetes and their phenomic and genomic characterization uncovers novel biology.</title>
        <authorList>
            <person name="Wiegand S."/>
            <person name="Jogler M."/>
            <person name="Boedeker C."/>
            <person name="Pinto D."/>
            <person name="Vollmers J."/>
            <person name="Rivas-Marin E."/>
            <person name="Kohn T."/>
            <person name="Peeters S.H."/>
            <person name="Heuer A."/>
            <person name="Rast P."/>
            <person name="Oberbeckmann S."/>
            <person name="Bunk B."/>
            <person name="Jeske O."/>
            <person name="Meyerdierks A."/>
            <person name="Storesund J.E."/>
            <person name="Kallscheuer N."/>
            <person name="Luecker S."/>
            <person name="Lage O.M."/>
            <person name="Pohl T."/>
            <person name="Merkel B.J."/>
            <person name="Hornburger P."/>
            <person name="Mueller R.-W."/>
            <person name="Bruemmer F."/>
            <person name="Labrenz M."/>
            <person name="Spormann A.M."/>
            <person name="Op den Camp H."/>
            <person name="Overmann J."/>
            <person name="Amann R."/>
            <person name="Jetten M.S.M."/>
            <person name="Mascher T."/>
            <person name="Medema M.H."/>
            <person name="Devos D.P."/>
            <person name="Kaster A.-K."/>
            <person name="Ovreas L."/>
            <person name="Rohde M."/>
            <person name="Galperin M.Y."/>
            <person name="Jogler C."/>
        </authorList>
    </citation>
    <scope>NUCLEOTIDE SEQUENCE [LARGE SCALE GENOMIC DNA]</scope>
    <source>
        <strain evidence="3 4">Mal33</strain>
    </source>
</reference>
<accession>A0A518IUT1</accession>
<dbReference type="InterPro" id="IPR001789">
    <property type="entry name" value="Sig_transdc_resp-reg_receiver"/>
</dbReference>
<dbReference type="SUPFAM" id="SSF52172">
    <property type="entry name" value="CheY-like"/>
    <property type="match status" value="1"/>
</dbReference>
<dbReference type="Gene3D" id="3.40.50.2300">
    <property type="match status" value="1"/>
</dbReference>
<dbReference type="SMART" id="SM00448">
    <property type="entry name" value="REC"/>
    <property type="match status" value="1"/>
</dbReference>
<organism evidence="3 4">
    <name type="scientific">Rosistilla oblonga</name>
    <dbReference type="NCBI Taxonomy" id="2527990"/>
    <lineage>
        <taxon>Bacteria</taxon>
        <taxon>Pseudomonadati</taxon>
        <taxon>Planctomycetota</taxon>
        <taxon>Planctomycetia</taxon>
        <taxon>Pirellulales</taxon>
        <taxon>Pirellulaceae</taxon>
        <taxon>Rosistilla</taxon>
    </lineage>
</organism>
<dbReference type="EMBL" id="CP036318">
    <property type="protein sequence ID" value="QDV56851.1"/>
    <property type="molecule type" value="Genomic_DNA"/>
</dbReference>
<evidence type="ECO:0000256" key="1">
    <source>
        <dbReference type="PROSITE-ProRule" id="PRU00169"/>
    </source>
</evidence>
<dbReference type="RefSeq" id="WP_276528591.1">
    <property type="nucleotide sequence ID" value="NZ_CP036318.1"/>
</dbReference>
<proteinExistence type="predicted"/>
<dbReference type="InterPro" id="IPR011006">
    <property type="entry name" value="CheY-like_superfamily"/>
</dbReference>
<keyword evidence="4" id="KW-1185">Reference proteome</keyword>
<dbReference type="InterPro" id="IPR052893">
    <property type="entry name" value="TCS_response_regulator"/>
</dbReference>